<dbReference type="GO" id="GO:0003677">
    <property type="term" value="F:DNA binding"/>
    <property type="evidence" value="ECO:0007669"/>
    <property type="project" value="UniProtKB-UniRule"/>
</dbReference>
<feature type="DNA-binding region" description="Homeobox" evidence="8">
    <location>
        <begin position="306"/>
        <end position="346"/>
    </location>
</feature>
<name>A0A9R0SIE9_TRITD</name>
<dbReference type="GO" id="GO:0006355">
    <property type="term" value="P:regulation of DNA-templated transcription"/>
    <property type="evidence" value="ECO:0007669"/>
    <property type="project" value="InterPro"/>
</dbReference>
<dbReference type="PANTHER" id="PTHR11850">
    <property type="entry name" value="HOMEOBOX PROTEIN TRANSCRIPTION FACTORS"/>
    <property type="match status" value="1"/>
</dbReference>
<dbReference type="InterPro" id="IPR008422">
    <property type="entry name" value="KN_HD"/>
</dbReference>
<feature type="domain" description="Homeobox" evidence="10">
    <location>
        <begin position="304"/>
        <end position="345"/>
    </location>
</feature>
<evidence type="ECO:0000256" key="5">
    <source>
        <dbReference type="ARBA" id="ARBA00023155"/>
    </source>
</evidence>
<dbReference type="Proteomes" id="UP000324705">
    <property type="component" value="Chromosome 4A"/>
</dbReference>
<dbReference type="InterPro" id="IPR050224">
    <property type="entry name" value="TALE_homeobox"/>
</dbReference>
<evidence type="ECO:0000259" key="10">
    <source>
        <dbReference type="PROSITE" id="PS50071"/>
    </source>
</evidence>
<evidence type="ECO:0000256" key="1">
    <source>
        <dbReference type="ARBA" id="ARBA00004123"/>
    </source>
</evidence>
<dbReference type="InterPro" id="IPR006563">
    <property type="entry name" value="POX_dom"/>
</dbReference>
<feature type="region of interest" description="Disordered" evidence="9">
    <location>
        <begin position="235"/>
        <end position="259"/>
    </location>
</feature>
<feature type="compositionally biased region" description="Acidic residues" evidence="9">
    <location>
        <begin position="114"/>
        <end position="130"/>
    </location>
</feature>
<dbReference type="Gramene" id="TRITD4Av1G200060.4">
    <property type="protein sequence ID" value="TRITD4Av1G200060.4"/>
    <property type="gene ID" value="TRITD4Av1G200060"/>
</dbReference>
<comment type="similarity">
    <text evidence="2">Belongs to the TALE/BELL homeobox family.</text>
</comment>
<sequence>MVTKRLQESGSPKQARPVATDSANGPLMLLRLREQCCREHHPAASPAGPLALTLGAPAAKTDDVCRCCCASDADAPALAPGVMPSVDSVLSGSRYLRPVQELLRDAVSAVVGGGDDDESAGGGSEDDAPGEEALREIRLRAAATRRRGIQAKNDGGAGAVQAKLLGLLSELEGRQEHYFQELSRVASSFEPALGPAATAGYTSLMSRAMTRHFANLRRAILRKLAAVARPAPAPRARLWTNDDSEEEEDDEDDDEYDPAQTEDMVSRLVRRTKQAVAARAAEQVCKPLRGLPEGSVAVLRAWLFNHFIDPYPSDNEKLRLAVSTGLSRRQISNWFINARVRLWKPMIEEMYADEFSDVSSRDDDAGGGGAAASSQ</sequence>
<comment type="subcellular location">
    <subcellularLocation>
        <location evidence="1 8">Nucleus</location>
    </subcellularLocation>
</comment>
<evidence type="ECO:0000256" key="8">
    <source>
        <dbReference type="PROSITE-ProRule" id="PRU00108"/>
    </source>
</evidence>
<dbReference type="GO" id="GO:0005634">
    <property type="term" value="C:nucleus"/>
    <property type="evidence" value="ECO:0007669"/>
    <property type="project" value="UniProtKB-SubCell"/>
</dbReference>
<protein>
    <recommendedName>
        <fullName evidence="10">Homeobox domain-containing protein</fullName>
    </recommendedName>
</protein>
<dbReference type="EMBL" id="LT934117">
    <property type="protein sequence ID" value="VAH95722.1"/>
    <property type="molecule type" value="Genomic_DNA"/>
</dbReference>
<proteinExistence type="inferred from homology"/>
<keyword evidence="3" id="KW-0805">Transcription regulation</keyword>
<gene>
    <name evidence="11" type="ORF">TRITD_4Av1G200060</name>
</gene>
<organism evidence="11 12">
    <name type="scientific">Triticum turgidum subsp. durum</name>
    <name type="common">Durum wheat</name>
    <name type="synonym">Triticum durum</name>
    <dbReference type="NCBI Taxonomy" id="4567"/>
    <lineage>
        <taxon>Eukaryota</taxon>
        <taxon>Viridiplantae</taxon>
        <taxon>Streptophyta</taxon>
        <taxon>Embryophyta</taxon>
        <taxon>Tracheophyta</taxon>
        <taxon>Spermatophyta</taxon>
        <taxon>Magnoliopsida</taxon>
        <taxon>Liliopsida</taxon>
        <taxon>Poales</taxon>
        <taxon>Poaceae</taxon>
        <taxon>BOP clade</taxon>
        <taxon>Pooideae</taxon>
        <taxon>Triticodae</taxon>
        <taxon>Triticeae</taxon>
        <taxon>Triticinae</taxon>
        <taxon>Triticum</taxon>
    </lineage>
</organism>
<keyword evidence="12" id="KW-1185">Reference proteome</keyword>
<dbReference type="Gene3D" id="1.10.10.60">
    <property type="entry name" value="Homeodomain-like"/>
    <property type="match status" value="1"/>
</dbReference>
<keyword evidence="7 8" id="KW-0539">Nucleus</keyword>
<dbReference type="AlphaFoldDB" id="A0A9R0SIE9"/>
<evidence type="ECO:0000256" key="6">
    <source>
        <dbReference type="ARBA" id="ARBA00023163"/>
    </source>
</evidence>
<accession>A0A9R0SIE9</accession>
<dbReference type="SMART" id="SM00574">
    <property type="entry name" value="POX"/>
    <property type="match status" value="1"/>
</dbReference>
<dbReference type="InterPro" id="IPR009057">
    <property type="entry name" value="Homeodomain-like_sf"/>
</dbReference>
<evidence type="ECO:0000256" key="4">
    <source>
        <dbReference type="ARBA" id="ARBA00023125"/>
    </source>
</evidence>
<keyword evidence="5 8" id="KW-0371">Homeobox</keyword>
<dbReference type="InterPro" id="IPR001356">
    <property type="entry name" value="HD"/>
</dbReference>
<keyword evidence="4 8" id="KW-0238">DNA-binding</keyword>
<reference evidence="11 12" key="1">
    <citation type="submission" date="2017-09" db="EMBL/GenBank/DDBJ databases">
        <authorList>
            <consortium name="International Durum Wheat Genome Sequencing Consortium (IDWGSC)"/>
            <person name="Milanesi L."/>
        </authorList>
    </citation>
    <scope>NUCLEOTIDE SEQUENCE [LARGE SCALE GENOMIC DNA]</scope>
    <source>
        <strain evidence="12">cv. Svevo</strain>
    </source>
</reference>
<evidence type="ECO:0000313" key="11">
    <source>
        <dbReference type="EMBL" id="VAH95722.1"/>
    </source>
</evidence>
<evidence type="ECO:0000256" key="3">
    <source>
        <dbReference type="ARBA" id="ARBA00023015"/>
    </source>
</evidence>
<evidence type="ECO:0000256" key="9">
    <source>
        <dbReference type="SAM" id="MobiDB-lite"/>
    </source>
</evidence>
<evidence type="ECO:0000256" key="2">
    <source>
        <dbReference type="ARBA" id="ARBA00006454"/>
    </source>
</evidence>
<feature type="compositionally biased region" description="Acidic residues" evidence="9">
    <location>
        <begin position="242"/>
        <end position="257"/>
    </location>
</feature>
<dbReference type="PROSITE" id="PS50071">
    <property type="entry name" value="HOMEOBOX_2"/>
    <property type="match status" value="1"/>
</dbReference>
<dbReference type="SUPFAM" id="SSF46689">
    <property type="entry name" value="Homeodomain-like"/>
    <property type="match status" value="1"/>
</dbReference>
<evidence type="ECO:0000313" key="12">
    <source>
        <dbReference type="Proteomes" id="UP000324705"/>
    </source>
</evidence>
<dbReference type="Pfam" id="PF07526">
    <property type="entry name" value="POX"/>
    <property type="match status" value="1"/>
</dbReference>
<keyword evidence="6" id="KW-0804">Transcription</keyword>
<dbReference type="SMART" id="SM00389">
    <property type="entry name" value="HOX"/>
    <property type="match status" value="1"/>
</dbReference>
<evidence type="ECO:0000256" key="7">
    <source>
        <dbReference type="ARBA" id="ARBA00023242"/>
    </source>
</evidence>
<dbReference type="Pfam" id="PF05920">
    <property type="entry name" value="Homeobox_KN"/>
    <property type="match status" value="1"/>
</dbReference>
<dbReference type="CDD" id="cd00086">
    <property type="entry name" value="homeodomain"/>
    <property type="match status" value="1"/>
</dbReference>
<feature type="region of interest" description="Disordered" evidence="9">
    <location>
        <begin position="1"/>
        <end position="22"/>
    </location>
</feature>
<feature type="region of interest" description="Disordered" evidence="9">
    <location>
        <begin position="111"/>
        <end position="131"/>
    </location>
</feature>